<name>A0A4W2ER25_BOBOX</name>
<dbReference type="Proteomes" id="UP000429181">
    <property type="component" value="Chromosome 10"/>
</dbReference>
<sequence>KGGGYTWTFGSGTRLLVRPGE</sequence>
<reference evidence="2 3" key="1">
    <citation type="submission" date="2018-11" db="EMBL/GenBank/DDBJ databases">
        <title>Haplotype-resolved cattle genomes.</title>
        <authorList>
            <person name="Low W.Y."/>
            <person name="Tearle R."/>
            <person name="Bickhart D.M."/>
            <person name="Rosen B.D."/>
            <person name="Koren S."/>
            <person name="Rhie A."/>
            <person name="Hiendleder S."/>
            <person name="Phillippy A.M."/>
            <person name="Smith T.P.L."/>
            <person name="Williams J.L."/>
        </authorList>
    </citation>
    <scope>NUCLEOTIDE SEQUENCE [LARGE SCALE GENOMIC DNA]</scope>
</reference>
<evidence type="ECO:0000313" key="3">
    <source>
        <dbReference type="Proteomes" id="UP000429181"/>
    </source>
</evidence>
<proteinExistence type="predicted"/>
<dbReference type="GeneTree" id="ENSGT01110000271615"/>
<dbReference type="Ensembl" id="ENSBIXT00000033204.1">
    <property type="protein sequence ID" value="ENSBIXP00000039191.1"/>
    <property type="gene ID" value="ENSBIXG00000004555.1"/>
</dbReference>
<evidence type="ECO:0000313" key="1">
    <source>
        <dbReference type="Ensembl" id="ENSBIXP00000039191.1"/>
    </source>
</evidence>
<dbReference type="AlphaFoldDB" id="A0A4W2ER25"/>
<dbReference type="Ensembl" id="ENSBIXT00005034423.1">
    <property type="protein sequence ID" value="ENSBIXP00005041054.1"/>
    <property type="gene ID" value="ENSBIXG00005023891.1"/>
</dbReference>
<dbReference type="Proteomes" id="UP000314981">
    <property type="component" value="Chromosome 10"/>
</dbReference>
<evidence type="ECO:0000313" key="2">
    <source>
        <dbReference type="Proteomes" id="UP000314981"/>
    </source>
</evidence>
<protein>
    <submittedName>
        <fullName evidence="1">Uncharacterized protein</fullName>
    </submittedName>
</protein>
<reference evidence="1" key="2">
    <citation type="submission" date="2025-05" db="UniProtKB">
        <authorList>
            <consortium name="Ensembl"/>
        </authorList>
    </citation>
    <scope>IDENTIFICATION</scope>
</reference>
<organism evidence="1 2">
    <name type="scientific">Bos indicus x Bos taurus</name>
    <name type="common">Hybrid cattle</name>
    <dbReference type="NCBI Taxonomy" id="30522"/>
    <lineage>
        <taxon>Eukaryota</taxon>
        <taxon>Metazoa</taxon>
        <taxon>Chordata</taxon>
        <taxon>Craniata</taxon>
        <taxon>Vertebrata</taxon>
        <taxon>Euteleostomi</taxon>
        <taxon>Mammalia</taxon>
        <taxon>Eutheria</taxon>
        <taxon>Laurasiatheria</taxon>
        <taxon>Artiodactyla</taxon>
        <taxon>Ruminantia</taxon>
        <taxon>Pecora</taxon>
        <taxon>Bovidae</taxon>
        <taxon>Bovinae</taxon>
        <taxon>Bos</taxon>
    </lineage>
</organism>
<accession>A0A4W2ER25</accession>
<keyword evidence="2" id="KW-1185">Reference proteome</keyword>